<dbReference type="Pfam" id="PF00107">
    <property type="entry name" value="ADH_zinc_N"/>
    <property type="match status" value="1"/>
</dbReference>
<dbReference type="InterPro" id="IPR036291">
    <property type="entry name" value="NAD(P)-bd_dom_sf"/>
</dbReference>
<keyword evidence="3" id="KW-1185">Reference proteome</keyword>
<dbReference type="PANTHER" id="PTHR45348:SF2">
    <property type="entry name" value="ZINC-TYPE ALCOHOL DEHYDROGENASE-LIKE PROTEIN C2E1P3.01"/>
    <property type="match status" value="1"/>
</dbReference>
<dbReference type="PANTHER" id="PTHR45348">
    <property type="entry name" value="HYPOTHETICAL OXIDOREDUCTASE (EUROFUNG)"/>
    <property type="match status" value="1"/>
</dbReference>
<dbReference type="AlphaFoldDB" id="A0A4S8KWR9"/>
<dbReference type="InterPro" id="IPR020843">
    <property type="entry name" value="ER"/>
</dbReference>
<organism evidence="2 3">
    <name type="scientific">Dendrothele bispora (strain CBS 962.96)</name>
    <dbReference type="NCBI Taxonomy" id="1314807"/>
    <lineage>
        <taxon>Eukaryota</taxon>
        <taxon>Fungi</taxon>
        <taxon>Dikarya</taxon>
        <taxon>Basidiomycota</taxon>
        <taxon>Agaricomycotina</taxon>
        <taxon>Agaricomycetes</taxon>
        <taxon>Agaricomycetidae</taxon>
        <taxon>Agaricales</taxon>
        <taxon>Agaricales incertae sedis</taxon>
        <taxon>Dendrothele</taxon>
    </lineage>
</organism>
<dbReference type="Gene3D" id="3.90.180.10">
    <property type="entry name" value="Medium-chain alcohol dehydrogenases, catalytic domain"/>
    <property type="match status" value="1"/>
</dbReference>
<dbReference type="CDD" id="cd08249">
    <property type="entry name" value="enoyl_reductase_like"/>
    <property type="match status" value="1"/>
</dbReference>
<dbReference type="InterPro" id="IPR011032">
    <property type="entry name" value="GroES-like_sf"/>
</dbReference>
<dbReference type="OrthoDB" id="3233595at2759"/>
<dbReference type="Gene3D" id="3.40.50.720">
    <property type="entry name" value="NAD(P)-binding Rossmann-like Domain"/>
    <property type="match status" value="1"/>
</dbReference>
<evidence type="ECO:0000313" key="3">
    <source>
        <dbReference type="Proteomes" id="UP000297245"/>
    </source>
</evidence>
<dbReference type="InterPro" id="IPR013154">
    <property type="entry name" value="ADH-like_N"/>
</dbReference>
<sequence>MSEQKALLIESKQGRFVVSSIPKPALPPPGELIVKVQATALNPVDWKIQAYGIFYERYPAIVGSDVAGDVEEIGEGVVGFKKGDRVFLQGSFANEYGGFQQYTRARADFVAHIPEQLSYSQAASIPLALATAAIGLYVNQPSGIGLNPLFDTSANYSGQAALVIGGSTSVGQYAIQLLRYVKFGPIITYASGRHSEYLKSLGATDCIDRNQVSLSELPEVVKKLTGGVLVKVVYDAISNDSQFAGYEILAEDGGMVLTGENKLQDKIDGTGSKKTVVRVFASPFMPATQEFGKAMYKNLTKLVEDGNLVPNRVEDLPNGLLGIITGLERMKKDQVSGVKLVAYPQETS</sequence>
<dbReference type="SUPFAM" id="SSF51735">
    <property type="entry name" value="NAD(P)-binding Rossmann-fold domains"/>
    <property type="match status" value="1"/>
</dbReference>
<reference evidence="2 3" key="1">
    <citation type="journal article" date="2019" name="Nat. Ecol. Evol.">
        <title>Megaphylogeny resolves global patterns of mushroom evolution.</title>
        <authorList>
            <person name="Varga T."/>
            <person name="Krizsan K."/>
            <person name="Foldi C."/>
            <person name="Dima B."/>
            <person name="Sanchez-Garcia M."/>
            <person name="Sanchez-Ramirez S."/>
            <person name="Szollosi G.J."/>
            <person name="Szarkandi J.G."/>
            <person name="Papp V."/>
            <person name="Albert L."/>
            <person name="Andreopoulos W."/>
            <person name="Angelini C."/>
            <person name="Antonin V."/>
            <person name="Barry K.W."/>
            <person name="Bougher N.L."/>
            <person name="Buchanan P."/>
            <person name="Buyck B."/>
            <person name="Bense V."/>
            <person name="Catcheside P."/>
            <person name="Chovatia M."/>
            <person name="Cooper J."/>
            <person name="Damon W."/>
            <person name="Desjardin D."/>
            <person name="Finy P."/>
            <person name="Geml J."/>
            <person name="Haridas S."/>
            <person name="Hughes K."/>
            <person name="Justo A."/>
            <person name="Karasinski D."/>
            <person name="Kautmanova I."/>
            <person name="Kiss B."/>
            <person name="Kocsube S."/>
            <person name="Kotiranta H."/>
            <person name="LaButti K.M."/>
            <person name="Lechner B.E."/>
            <person name="Liimatainen K."/>
            <person name="Lipzen A."/>
            <person name="Lukacs Z."/>
            <person name="Mihaltcheva S."/>
            <person name="Morgado L.N."/>
            <person name="Niskanen T."/>
            <person name="Noordeloos M.E."/>
            <person name="Ohm R.A."/>
            <person name="Ortiz-Santana B."/>
            <person name="Ovrebo C."/>
            <person name="Racz N."/>
            <person name="Riley R."/>
            <person name="Savchenko A."/>
            <person name="Shiryaev A."/>
            <person name="Soop K."/>
            <person name="Spirin V."/>
            <person name="Szebenyi C."/>
            <person name="Tomsovsky M."/>
            <person name="Tulloss R.E."/>
            <person name="Uehling J."/>
            <person name="Grigoriev I.V."/>
            <person name="Vagvolgyi C."/>
            <person name="Papp T."/>
            <person name="Martin F.M."/>
            <person name="Miettinen O."/>
            <person name="Hibbett D.S."/>
            <person name="Nagy L.G."/>
        </authorList>
    </citation>
    <scope>NUCLEOTIDE SEQUENCE [LARGE SCALE GENOMIC DNA]</scope>
    <source>
        <strain evidence="2 3">CBS 962.96</strain>
    </source>
</reference>
<accession>A0A4S8KWR9</accession>
<dbReference type="EMBL" id="ML179906">
    <property type="protein sequence ID" value="THU80416.1"/>
    <property type="molecule type" value="Genomic_DNA"/>
</dbReference>
<evidence type="ECO:0000259" key="1">
    <source>
        <dbReference type="SMART" id="SM00829"/>
    </source>
</evidence>
<dbReference type="GO" id="GO:0016651">
    <property type="term" value="F:oxidoreductase activity, acting on NAD(P)H"/>
    <property type="evidence" value="ECO:0007669"/>
    <property type="project" value="InterPro"/>
</dbReference>
<dbReference type="Proteomes" id="UP000297245">
    <property type="component" value="Unassembled WGS sequence"/>
</dbReference>
<dbReference type="SUPFAM" id="SSF50129">
    <property type="entry name" value="GroES-like"/>
    <property type="match status" value="1"/>
</dbReference>
<dbReference type="InterPro" id="IPR013149">
    <property type="entry name" value="ADH-like_C"/>
</dbReference>
<evidence type="ECO:0000313" key="2">
    <source>
        <dbReference type="EMBL" id="THU80416.1"/>
    </source>
</evidence>
<protein>
    <submittedName>
        <fullName evidence="2">GroES-like protein</fullName>
    </submittedName>
</protein>
<dbReference type="SMART" id="SM00829">
    <property type="entry name" value="PKS_ER"/>
    <property type="match status" value="1"/>
</dbReference>
<name>A0A4S8KWR9_DENBC</name>
<gene>
    <name evidence="2" type="ORF">K435DRAFT_768069</name>
</gene>
<feature type="domain" description="Enoyl reductase (ER)" evidence="1">
    <location>
        <begin position="14"/>
        <end position="342"/>
    </location>
</feature>
<proteinExistence type="predicted"/>
<dbReference type="InterPro" id="IPR047122">
    <property type="entry name" value="Trans-enoyl_RdTase-like"/>
</dbReference>
<dbReference type="Pfam" id="PF08240">
    <property type="entry name" value="ADH_N"/>
    <property type="match status" value="1"/>
</dbReference>